<evidence type="ECO:0000313" key="2">
    <source>
        <dbReference type="Proteomes" id="UP000324222"/>
    </source>
</evidence>
<dbReference type="AlphaFoldDB" id="A0A5B7GR01"/>
<proteinExistence type="predicted"/>
<reference evidence="1 2" key="1">
    <citation type="submission" date="2019-05" db="EMBL/GenBank/DDBJ databases">
        <title>Another draft genome of Portunus trituberculatus and its Hox gene families provides insights of decapod evolution.</title>
        <authorList>
            <person name="Jeong J.-H."/>
            <person name="Song I."/>
            <person name="Kim S."/>
            <person name="Choi T."/>
            <person name="Kim D."/>
            <person name="Ryu S."/>
            <person name="Kim W."/>
        </authorList>
    </citation>
    <scope>NUCLEOTIDE SEQUENCE [LARGE SCALE GENOMIC DNA]</scope>
    <source>
        <tissue evidence="1">Muscle</tissue>
    </source>
</reference>
<comment type="caution">
    <text evidence="1">The sequence shown here is derived from an EMBL/GenBank/DDBJ whole genome shotgun (WGS) entry which is preliminary data.</text>
</comment>
<dbReference type="EMBL" id="VSRR010018391">
    <property type="protein sequence ID" value="MPC61302.1"/>
    <property type="molecule type" value="Genomic_DNA"/>
</dbReference>
<accession>A0A5B7GR01</accession>
<keyword evidence="2" id="KW-1185">Reference proteome</keyword>
<gene>
    <name evidence="1" type="ORF">E2C01_055371</name>
</gene>
<sequence length="37" mass="4139">MQENVILMIMATQVTTGGGRTGNIVCGHSTIRYFFKY</sequence>
<organism evidence="1 2">
    <name type="scientific">Portunus trituberculatus</name>
    <name type="common">Swimming crab</name>
    <name type="synonym">Neptunus trituberculatus</name>
    <dbReference type="NCBI Taxonomy" id="210409"/>
    <lineage>
        <taxon>Eukaryota</taxon>
        <taxon>Metazoa</taxon>
        <taxon>Ecdysozoa</taxon>
        <taxon>Arthropoda</taxon>
        <taxon>Crustacea</taxon>
        <taxon>Multicrustacea</taxon>
        <taxon>Malacostraca</taxon>
        <taxon>Eumalacostraca</taxon>
        <taxon>Eucarida</taxon>
        <taxon>Decapoda</taxon>
        <taxon>Pleocyemata</taxon>
        <taxon>Brachyura</taxon>
        <taxon>Eubrachyura</taxon>
        <taxon>Portunoidea</taxon>
        <taxon>Portunidae</taxon>
        <taxon>Portuninae</taxon>
        <taxon>Portunus</taxon>
    </lineage>
</organism>
<evidence type="ECO:0000313" key="1">
    <source>
        <dbReference type="EMBL" id="MPC61302.1"/>
    </source>
</evidence>
<protein>
    <submittedName>
        <fullName evidence="1">Uncharacterized protein</fullName>
    </submittedName>
</protein>
<dbReference type="Proteomes" id="UP000324222">
    <property type="component" value="Unassembled WGS sequence"/>
</dbReference>
<name>A0A5B7GR01_PORTR</name>